<evidence type="ECO:0000313" key="5">
    <source>
        <dbReference type="EMBL" id="GAA1241627.1"/>
    </source>
</evidence>
<evidence type="ECO:0000256" key="3">
    <source>
        <dbReference type="ARBA" id="ARBA00022490"/>
    </source>
</evidence>
<sequence length="245" mass="27406">MAVLTRPIAVPRTVLLHLWELERLGEAHPLLSANDMYVPLAGREEFTRECFRALAEQGLAQGDTLTRDFRVALRVIASPDREIYCWSSCVDAGQDRKVAVMTAGGEAVAMQVKGETVGIVPSDERRLVEDFVTDLPERPPATTRELHTSRAAFDQRDRNHDMFASRLTQEKELEKHLKAPREAVHQVYVAGNSEGRHRRSKPFSVIDIRGQGRVLTFADGQDNLHCLPGTPANLTKTLTATWQSL</sequence>
<dbReference type="Proteomes" id="UP001500653">
    <property type="component" value="Unassembled WGS sequence"/>
</dbReference>
<keyword evidence="3" id="KW-0963">Cytoplasm</keyword>
<dbReference type="Pfam" id="PF14011">
    <property type="entry name" value="ESX-1_EspG"/>
    <property type="match status" value="1"/>
</dbReference>
<evidence type="ECO:0000256" key="2">
    <source>
        <dbReference type="ARBA" id="ARBA00006411"/>
    </source>
</evidence>
<protein>
    <submittedName>
        <fullName evidence="5">ESX secretion-associated protein EspG</fullName>
    </submittedName>
</protein>
<organism evidence="5 6">
    <name type="scientific">Prauserella halophila</name>
    <dbReference type="NCBI Taxonomy" id="185641"/>
    <lineage>
        <taxon>Bacteria</taxon>
        <taxon>Bacillati</taxon>
        <taxon>Actinomycetota</taxon>
        <taxon>Actinomycetes</taxon>
        <taxon>Pseudonocardiales</taxon>
        <taxon>Pseudonocardiaceae</taxon>
        <taxon>Prauserella</taxon>
    </lineage>
</organism>
<name>A0ABN1W9Q6_9PSEU</name>
<keyword evidence="6" id="KW-1185">Reference proteome</keyword>
<proteinExistence type="inferred from homology"/>
<evidence type="ECO:0000313" key="6">
    <source>
        <dbReference type="Proteomes" id="UP001500653"/>
    </source>
</evidence>
<keyword evidence="4" id="KW-0143">Chaperone</keyword>
<comment type="subcellular location">
    <subcellularLocation>
        <location evidence="1">Cytoplasm</location>
    </subcellularLocation>
</comment>
<comment type="similarity">
    <text evidence="2">Belongs to the EspG family.</text>
</comment>
<gene>
    <name evidence="5" type="ORF">GCM10009676_28440</name>
</gene>
<evidence type="ECO:0000256" key="4">
    <source>
        <dbReference type="ARBA" id="ARBA00023186"/>
    </source>
</evidence>
<accession>A0ABN1W9Q6</accession>
<dbReference type="EMBL" id="BAAALN010000007">
    <property type="protein sequence ID" value="GAA1241627.1"/>
    <property type="molecule type" value="Genomic_DNA"/>
</dbReference>
<comment type="caution">
    <text evidence="5">The sequence shown here is derived from an EMBL/GenBank/DDBJ whole genome shotgun (WGS) entry which is preliminary data.</text>
</comment>
<reference evidence="6" key="1">
    <citation type="journal article" date="2019" name="Int. J. Syst. Evol. Microbiol.">
        <title>The Global Catalogue of Microorganisms (GCM) 10K type strain sequencing project: providing services to taxonomists for standard genome sequencing and annotation.</title>
        <authorList>
            <consortium name="The Broad Institute Genomics Platform"/>
            <consortium name="The Broad Institute Genome Sequencing Center for Infectious Disease"/>
            <person name="Wu L."/>
            <person name="Ma J."/>
        </authorList>
    </citation>
    <scope>NUCLEOTIDE SEQUENCE [LARGE SCALE GENOMIC DNA]</scope>
    <source>
        <strain evidence="6">JCM 13023</strain>
    </source>
</reference>
<dbReference type="InterPro" id="IPR025734">
    <property type="entry name" value="EspG"/>
</dbReference>
<evidence type="ECO:0000256" key="1">
    <source>
        <dbReference type="ARBA" id="ARBA00004496"/>
    </source>
</evidence>